<sequence length="369" mass="42942">MCLVVFPHSKIVDVKEEVLIHVYVSQHPCQHTHVRQYSDVWLDCEGSNQENLRWKHQDRSLYWGRRQVAGSTTYPIQLLHNYTLILENVTHKNEGLYYCVEINKTLKEYCLIVHDPPVLSISVNNDTVSNSYSVSSHIKYIVICIAKSFSEVINLTWLVGNDAIPSTNSIQNYDRKALDTTYMSRSVFTYTPDMLNQRITCNGIGGNSQIFVTRSVTFIDEQFLHPSILSSYHVELYSDVWLDCEGKDVHNQIWKHQNTYLYWGRRQVAGYKTYQMQLLNNYTLKLENVTYENKGNYTCDERNKTLSKYCIIIYGRTNISIRYQGKTVHKLNISTDVNTINFTCLAHNMPSAVKPYLVNQPKRYNEGSR</sequence>
<feature type="domain" description="Ig-like" evidence="1">
    <location>
        <begin position="226"/>
        <end position="299"/>
    </location>
</feature>
<keyword evidence="3" id="KW-1185">Reference proteome</keyword>
<dbReference type="InterPro" id="IPR007110">
    <property type="entry name" value="Ig-like_dom"/>
</dbReference>
<dbReference type="PROSITE" id="PS50835">
    <property type="entry name" value="IG_LIKE"/>
    <property type="match status" value="3"/>
</dbReference>
<evidence type="ECO:0000313" key="3">
    <source>
        <dbReference type="Proteomes" id="UP000230750"/>
    </source>
</evidence>
<evidence type="ECO:0000313" key="2">
    <source>
        <dbReference type="EMBL" id="PIK52177.1"/>
    </source>
</evidence>
<dbReference type="InterPro" id="IPR003599">
    <property type="entry name" value="Ig_sub"/>
</dbReference>
<evidence type="ECO:0000259" key="1">
    <source>
        <dbReference type="PROSITE" id="PS50835"/>
    </source>
</evidence>
<dbReference type="InterPro" id="IPR036179">
    <property type="entry name" value="Ig-like_dom_sf"/>
</dbReference>
<dbReference type="Proteomes" id="UP000230750">
    <property type="component" value="Unassembled WGS sequence"/>
</dbReference>
<feature type="domain" description="Ig-like" evidence="1">
    <location>
        <begin position="116"/>
        <end position="217"/>
    </location>
</feature>
<organism evidence="2 3">
    <name type="scientific">Stichopus japonicus</name>
    <name type="common">Sea cucumber</name>
    <dbReference type="NCBI Taxonomy" id="307972"/>
    <lineage>
        <taxon>Eukaryota</taxon>
        <taxon>Metazoa</taxon>
        <taxon>Echinodermata</taxon>
        <taxon>Eleutherozoa</taxon>
        <taxon>Echinozoa</taxon>
        <taxon>Holothuroidea</taxon>
        <taxon>Aspidochirotacea</taxon>
        <taxon>Aspidochirotida</taxon>
        <taxon>Stichopodidae</taxon>
        <taxon>Apostichopus</taxon>
    </lineage>
</organism>
<dbReference type="SMART" id="SM00409">
    <property type="entry name" value="IG"/>
    <property type="match status" value="2"/>
</dbReference>
<feature type="domain" description="Ig-like" evidence="1">
    <location>
        <begin position="7"/>
        <end position="99"/>
    </location>
</feature>
<dbReference type="Gene3D" id="2.60.40.10">
    <property type="entry name" value="Immunoglobulins"/>
    <property type="match status" value="2"/>
</dbReference>
<dbReference type="SUPFAM" id="SSF48726">
    <property type="entry name" value="Immunoglobulin"/>
    <property type="match status" value="2"/>
</dbReference>
<proteinExistence type="predicted"/>
<comment type="caution">
    <text evidence="2">The sequence shown here is derived from an EMBL/GenBank/DDBJ whole genome shotgun (WGS) entry which is preliminary data.</text>
</comment>
<gene>
    <name evidence="2" type="ORF">BSL78_10956</name>
</gene>
<dbReference type="STRING" id="307972.A0A2G8KVZ3"/>
<protein>
    <recommendedName>
        <fullName evidence="1">Ig-like domain-containing protein</fullName>
    </recommendedName>
</protein>
<name>A0A2G8KVZ3_STIJA</name>
<dbReference type="EMBL" id="MRZV01000341">
    <property type="protein sequence ID" value="PIK52177.1"/>
    <property type="molecule type" value="Genomic_DNA"/>
</dbReference>
<reference evidence="2 3" key="1">
    <citation type="journal article" date="2017" name="PLoS Biol.">
        <title>The sea cucumber genome provides insights into morphological evolution and visceral regeneration.</title>
        <authorList>
            <person name="Zhang X."/>
            <person name="Sun L."/>
            <person name="Yuan J."/>
            <person name="Sun Y."/>
            <person name="Gao Y."/>
            <person name="Zhang L."/>
            <person name="Li S."/>
            <person name="Dai H."/>
            <person name="Hamel J.F."/>
            <person name="Liu C."/>
            <person name="Yu Y."/>
            <person name="Liu S."/>
            <person name="Lin W."/>
            <person name="Guo K."/>
            <person name="Jin S."/>
            <person name="Xu P."/>
            <person name="Storey K.B."/>
            <person name="Huan P."/>
            <person name="Zhang T."/>
            <person name="Zhou Y."/>
            <person name="Zhang J."/>
            <person name="Lin C."/>
            <person name="Li X."/>
            <person name="Xing L."/>
            <person name="Huo D."/>
            <person name="Sun M."/>
            <person name="Wang L."/>
            <person name="Mercier A."/>
            <person name="Li F."/>
            <person name="Yang H."/>
            <person name="Xiang J."/>
        </authorList>
    </citation>
    <scope>NUCLEOTIDE SEQUENCE [LARGE SCALE GENOMIC DNA]</scope>
    <source>
        <strain evidence="2">Shaxun</strain>
        <tissue evidence="2">Muscle</tissue>
    </source>
</reference>
<dbReference type="InterPro" id="IPR013783">
    <property type="entry name" value="Ig-like_fold"/>
</dbReference>
<accession>A0A2G8KVZ3</accession>
<dbReference type="AlphaFoldDB" id="A0A2G8KVZ3"/>